<evidence type="ECO:0000256" key="1">
    <source>
        <dbReference type="SAM" id="MobiDB-lite"/>
    </source>
</evidence>
<dbReference type="InterPro" id="IPR055188">
    <property type="entry name" value="Choice_anch_I"/>
</dbReference>
<feature type="chain" id="PRO_5047184448" evidence="2">
    <location>
        <begin position="30"/>
        <end position="565"/>
    </location>
</feature>
<reference evidence="4 5" key="1">
    <citation type="submission" date="2024-09" db="EMBL/GenBank/DDBJ databases">
        <authorList>
            <person name="Sun Q."/>
            <person name="Mori K."/>
        </authorList>
    </citation>
    <scope>NUCLEOTIDE SEQUENCE [LARGE SCALE GENOMIC DNA]</scope>
    <source>
        <strain evidence="4 5">KCTC 23076</strain>
    </source>
</reference>
<proteinExistence type="predicted"/>
<dbReference type="EMBL" id="JBHLTG010000002">
    <property type="protein sequence ID" value="MFC0678481.1"/>
    <property type="molecule type" value="Genomic_DNA"/>
</dbReference>
<dbReference type="InterPro" id="IPR015943">
    <property type="entry name" value="WD40/YVTN_repeat-like_dom_sf"/>
</dbReference>
<feature type="compositionally biased region" description="Basic and acidic residues" evidence="1">
    <location>
        <begin position="443"/>
        <end position="455"/>
    </location>
</feature>
<accession>A0ABV6RNV1</accession>
<evidence type="ECO:0000313" key="4">
    <source>
        <dbReference type="EMBL" id="MFC0678481.1"/>
    </source>
</evidence>
<gene>
    <name evidence="4" type="ORF">ACFFGH_11590</name>
</gene>
<dbReference type="InterPro" id="IPR011048">
    <property type="entry name" value="Haem_d1_sf"/>
</dbReference>
<sequence>MTPSRPTPGGAAARLAAGALAVAVPFSFALPASTAAVVDEPISYSAPGAALALSPLGSYDTGQFDESAAEIVAYFDNRVFVVNAQAGSVDVLDISEPATPEKLYTLTSDGVANSVAIRDDGLGVIAVESETKTDPGSLVFFDARTPRAAAVLGTVQVGALPDMVTISEDGRYAVVANEGEPDDDYTVDPEGSVSVVALPKNLTAATQSAVRTADFHAFEDDGSTPLDEQVRIFAGIDGVDHPVSRNLEPEYIAVEGDTAYVTLQEANAVAEVSLQQAQVTDIWPLGFKDHSVEGAGIDPSDRDPRNAPTFDIRTYEGLFGVYMPDGISAYTARGATYLVTANEGDAREWGDYAEGERVADLEVCDSSPLAAYAGAGELGRLNVTRENGYNAEEECYDELYAFGARSFSIWTTDGTQVFDSGDSFERITHAALPEFFNSNHSESNLEGRSDDKGPEPESLTIGQIRGHVYAFIGFERVGGVAVYDITEPERTAFVTYLNNRDFSVSVEDAGDQDAALAVAGDLGPEGLTFIPAKDSPTREPLLAVANEVSGTTTLLSIDVQKRKQR</sequence>
<keyword evidence="2" id="KW-0732">Signal</keyword>
<dbReference type="PANTHER" id="PTHR46928:SF1">
    <property type="entry name" value="MESENCHYME-SPECIFIC CELL SURFACE GLYCOPROTEIN"/>
    <property type="match status" value="1"/>
</dbReference>
<keyword evidence="5" id="KW-1185">Reference proteome</keyword>
<evidence type="ECO:0000313" key="5">
    <source>
        <dbReference type="Proteomes" id="UP001589896"/>
    </source>
</evidence>
<name>A0ABV6RNV1_9GAMM</name>
<dbReference type="Gene3D" id="2.130.10.10">
    <property type="entry name" value="YVTN repeat-like/Quinoprotein amine dehydrogenase"/>
    <property type="match status" value="1"/>
</dbReference>
<comment type="caution">
    <text evidence="4">The sequence shown here is derived from an EMBL/GenBank/DDBJ whole genome shotgun (WGS) entry which is preliminary data.</text>
</comment>
<evidence type="ECO:0000259" key="3">
    <source>
        <dbReference type="Pfam" id="PF22494"/>
    </source>
</evidence>
<protein>
    <submittedName>
        <fullName evidence="4">Choice-of-anchor I family protein</fullName>
    </submittedName>
</protein>
<dbReference type="Pfam" id="PF22494">
    <property type="entry name" value="choice_anch_I"/>
    <property type="match status" value="1"/>
</dbReference>
<feature type="domain" description="Choice-of-anchor I" evidence="3">
    <location>
        <begin position="67"/>
        <end position="555"/>
    </location>
</feature>
<evidence type="ECO:0000256" key="2">
    <source>
        <dbReference type="SAM" id="SignalP"/>
    </source>
</evidence>
<dbReference type="PANTHER" id="PTHR46928">
    <property type="entry name" value="MESENCHYME-SPECIFIC CELL SURFACE GLYCOPROTEIN"/>
    <property type="match status" value="1"/>
</dbReference>
<dbReference type="SUPFAM" id="SSF51004">
    <property type="entry name" value="C-terminal (heme d1) domain of cytochrome cd1-nitrite reductase"/>
    <property type="match status" value="1"/>
</dbReference>
<feature type="signal peptide" evidence="2">
    <location>
        <begin position="1"/>
        <end position="29"/>
    </location>
</feature>
<dbReference type="Proteomes" id="UP001589896">
    <property type="component" value="Unassembled WGS sequence"/>
</dbReference>
<dbReference type="RefSeq" id="WP_386668377.1">
    <property type="nucleotide sequence ID" value="NZ_JBHLTG010000002.1"/>
</dbReference>
<feature type="region of interest" description="Disordered" evidence="1">
    <location>
        <begin position="438"/>
        <end position="459"/>
    </location>
</feature>
<organism evidence="4 5">
    <name type="scientific">Lysobacter korlensis</name>
    <dbReference type="NCBI Taxonomy" id="553636"/>
    <lineage>
        <taxon>Bacteria</taxon>
        <taxon>Pseudomonadati</taxon>
        <taxon>Pseudomonadota</taxon>
        <taxon>Gammaproteobacteria</taxon>
        <taxon>Lysobacterales</taxon>
        <taxon>Lysobacteraceae</taxon>
        <taxon>Lysobacter</taxon>
    </lineage>
</organism>
<dbReference type="NCBIfam" id="NF038117">
    <property type="entry name" value="choice_anch_I"/>
    <property type="match status" value="1"/>
</dbReference>
<dbReference type="InterPro" id="IPR052956">
    <property type="entry name" value="Mesenchyme-surface_protein"/>
</dbReference>